<evidence type="ECO:0000259" key="5">
    <source>
        <dbReference type="Pfam" id="PF00296"/>
    </source>
</evidence>
<dbReference type="PANTHER" id="PTHR30011">
    <property type="entry name" value="ALKANESULFONATE MONOOXYGENASE-RELATED"/>
    <property type="match status" value="1"/>
</dbReference>
<dbReference type="InterPro" id="IPR051260">
    <property type="entry name" value="Diverse_substr_monoxygenases"/>
</dbReference>
<dbReference type="GO" id="GO:0016705">
    <property type="term" value="F:oxidoreductase activity, acting on paired donors, with incorporation or reduction of molecular oxygen"/>
    <property type="evidence" value="ECO:0007669"/>
    <property type="project" value="InterPro"/>
</dbReference>
<evidence type="ECO:0000313" key="7">
    <source>
        <dbReference type="Proteomes" id="UP000619295"/>
    </source>
</evidence>
<sequence length="331" mass="34895">MTQKSTFLVGFGLHAGSHGDDPDWRGFWSGLIGRLDGAAEFLTLEDRFADPGRDGLDAILLANWLAPRSRDIGIIAGAPLNVLEPFHVSTAIATLDYVSGGRAGLLAQRLDQQRSLDAGRAIGALEGFPAVDPPSLDRDALAAAEVVRRLGDSWEDDAVIRDVVSQRYVDGEKLHYIDFQAADFRVLGPSITPRPPQGQPLVATSWTAEADLALARAADVVFVPAEGDLPGTAAKLRVDGPGTGPKVIADLHVKPDVADVADLIAAAKTSETQGAHGVRLILTDPHRQIAPVVDTLVPALRTAGLVAQPSGGDLRSRFGLPAARNRYAAAA</sequence>
<evidence type="ECO:0000256" key="3">
    <source>
        <dbReference type="ARBA" id="ARBA00023002"/>
    </source>
</evidence>
<dbReference type="GO" id="GO:0004497">
    <property type="term" value="F:monooxygenase activity"/>
    <property type="evidence" value="ECO:0007669"/>
    <property type="project" value="UniProtKB-KW"/>
</dbReference>
<protein>
    <submittedName>
        <fullName evidence="6">LLM class flavin-dependent oxidoreductase</fullName>
    </submittedName>
</protein>
<dbReference type="Gene3D" id="3.20.20.30">
    <property type="entry name" value="Luciferase-like domain"/>
    <property type="match status" value="1"/>
</dbReference>
<keyword evidence="3" id="KW-0560">Oxidoreductase</keyword>
<dbReference type="SUPFAM" id="SSF51679">
    <property type="entry name" value="Bacterial luciferase-like"/>
    <property type="match status" value="1"/>
</dbReference>
<proteinExistence type="predicted"/>
<dbReference type="PANTHER" id="PTHR30011:SF16">
    <property type="entry name" value="C2H2 FINGER DOMAIN TRANSCRIPTION FACTOR (EUROFUNG)-RELATED"/>
    <property type="match status" value="1"/>
</dbReference>
<keyword evidence="7" id="KW-1185">Reference proteome</keyword>
<organism evidence="6 7">
    <name type="scientific">Bosea spartocytisi</name>
    <dbReference type="NCBI Taxonomy" id="2773451"/>
    <lineage>
        <taxon>Bacteria</taxon>
        <taxon>Pseudomonadati</taxon>
        <taxon>Pseudomonadota</taxon>
        <taxon>Alphaproteobacteria</taxon>
        <taxon>Hyphomicrobiales</taxon>
        <taxon>Boseaceae</taxon>
        <taxon>Bosea</taxon>
    </lineage>
</organism>
<dbReference type="Proteomes" id="UP000619295">
    <property type="component" value="Unassembled WGS sequence"/>
</dbReference>
<gene>
    <name evidence="6" type="ORF">IED13_00075</name>
</gene>
<dbReference type="RefSeq" id="WP_191122952.1">
    <property type="nucleotide sequence ID" value="NZ_JACXWY010000001.1"/>
</dbReference>
<dbReference type="AlphaFoldDB" id="A0A927HW81"/>
<evidence type="ECO:0000256" key="2">
    <source>
        <dbReference type="ARBA" id="ARBA00022643"/>
    </source>
</evidence>
<dbReference type="Pfam" id="PF00296">
    <property type="entry name" value="Bac_luciferase"/>
    <property type="match status" value="1"/>
</dbReference>
<evidence type="ECO:0000256" key="1">
    <source>
        <dbReference type="ARBA" id="ARBA00022630"/>
    </source>
</evidence>
<keyword evidence="1" id="KW-0285">Flavoprotein</keyword>
<dbReference type="EMBL" id="JACXWY010000001">
    <property type="protein sequence ID" value="MBD3844075.1"/>
    <property type="molecule type" value="Genomic_DNA"/>
</dbReference>
<name>A0A927HW81_9HYPH</name>
<feature type="domain" description="Luciferase-like" evidence="5">
    <location>
        <begin position="38"/>
        <end position="225"/>
    </location>
</feature>
<keyword evidence="2" id="KW-0288">FMN</keyword>
<reference evidence="6" key="1">
    <citation type="submission" date="2020-09" db="EMBL/GenBank/DDBJ databases">
        <title>Bosea spartocytisi sp. nov. a root nodule endophyte of Spartocytisus supranubius in the high mountain ecosystem fo the Teide National Park (Canary Islands, Spain).</title>
        <authorList>
            <person name="Pulido-Suarez L."/>
            <person name="Peix A."/>
            <person name="Igual J.M."/>
            <person name="Socas-Perez N."/>
            <person name="Velazquez E."/>
            <person name="Flores-Felix J.D."/>
            <person name="Leon-Barrios M."/>
        </authorList>
    </citation>
    <scope>NUCLEOTIDE SEQUENCE</scope>
    <source>
        <strain evidence="6">SSUT16</strain>
    </source>
</reference>
<accession>A0A927HW81</accession>
<evidence type="ECO:0000256" key="4">
    <source>
        <dbReference type="ARBA" id="ARBA00023033"/>
    </source>
</evidence>
<evidence type="ECO:0000313" key="6">
    <source>
        <dbReference type="EMBL" id="MBD3844075.1"/>
    </source>
</evidence>
<keyword evidence="4" id="KW-0503">Monooxygenase</keyword>
<dbReference type="InterPro" id="IPR011251">
    <property type="entry name" value="Luciferase-like_dom"/>
</dbReference>
<dbReference type="InterPro" id="IPR036661">
    <property type="entry name" value="Luciferase-like_sf"/>
</dbReference>
<comment type="caution">
    <text evidence="6">The sequence shown here is derived from an EMBL/GenBank/DDBJ whole genome shotgun (WGS) entry which is preliminary data.</text>
</comment>